<dbReference type="AlphaFoldDB" id="A0A919FS41"/>
<gene>
    <name evidence="1" type="ORF">GCM10018793_05090</name>
</gene>
<keyword evidence="2" id="KW-1185">Reference proteome</keyword>
<dbReference type="Proteomes" id="UP000603708">
    <property type="component" value="Unassembled WGS sequence"/>
</dbReference>
<reference evidence="1" key="1">
    <citation type="journal article" date="2014" name="Int. J. Syst. Evol. Microbiol.">
        <title>Complete genome sequence of Corynebacterium casei LMG S-19264T (=DSM 44701T), isolated from a smear-ripened cheese.</title>
        <authorList>
            <consortium name="US DOE Joint Genome Institute (JGI-PGF)"/>
            <person name="Walter F."/>
            <person name="Albersmeier A."/>
            <person name="Kalinowski J."/>
            <person name="Ruckert C."/>
        </authorList>
    </citation>
    <scope>NUCLEOTIDE SEQUENCE</scope>
    <source>
        <strain evidence="1">JCM 5069</strain>
    </source>
</reference>
<name>A0A919FS41_9ACTN</name>
<accession>A0A919FS41</accession>
<dbReference type="EMBL" id="BNCD01000001">
    <property type="protein sequence ID" value="GHH70680.1"/>
    <property type="molecule type" value="Genomic_DNA"/>
</dbReference>
<evidence type="ECO:0000313" key="1">
    <source>
        <dbReference type="EMBL" id="GHH70680.1"/>
    </source>
</evidence>
<protein>
    <submittedName>
        <fullName evidence="1">Uncharacterized protein</fullName>
    </submittedName>
</protein>
<reference evidence="1" key="2">
    <citation type="submission" date="2020-09" db="EMBL/GenBank/DDBJ databases">
        <authorList>
            <person name="Sun Q."/>
            <person name="Ohkuma M."/>
        </authorList>
    </citation>
    <scope>NUCLEOTIDE SEQUENCE</scope>
    <source>
        <strain evidence="1">JCM 5069</strain>
    </source>
</reference>
<comment type="caution">
    <text evidence="1">The sequence shown here is derived from an EMBL/GenBank/DDBJ whole genome shotgun (WGS) entry which is preliminary data.</text>
</comment>
<proteinExistence type="predicted"/>
<evidence type="ECO:0000313" key="2">
    <source>
        <dbReference type="Proteomes" id="UP000603708"/>
    </source>
</evidence>
<organism evidence="1 2">
    <name type="scientific">Streptomyces sulfonofaciens</name>
    <dbReference type="NCBI Taxonomy" id="68272"/>
    <lineage>
        <taxon>Bacteria</taxon>
        <taxon>Bacillati</taxon>
        <taxon>Actinomycetota</taxon>
        <taxon>Actinomycetes</taxon>
        <taxon>Kitasatosporales</taxon>
        <taxon>Streptomycetaceae</taxon>
        <taxon>Streptomyces</taxon>
    </lineage>
</organism>
<sequence>MLVGWFAARQRHPTGGERPGPILYELCVEVGRETFSEMFVRMRCAGWWPPRSCCRWGGAVVLAPVLADAASPMRSPIGPPDGVPAIDDVPSLFYVAVLATARFDRAGHTTDPREPPFTAMVIGADPPEACGRGVWQQSGGRGTPFMSVRAAGVCPRTGRWGRTAA</sequence>